<accession>A0AAN9FW39</accession>
<dbReference type="Gene3D" id="2.40.50.140">
    <property type="entry name" value="Nucleic acid-binding proteins"/>
    <property type="match status" value="3"/>
</dbReference>
<organism evidence="2 3">
    <name type="scientific">Crotalaria pallida</name>
    <name type="common">Smooth rattlebox</name>
    <name type="synonym">Crotalaria striata</name>
    <dbReference type="NCBI Taxonomy" id="3830"/>
    <lineage>
        <taxon>Eukaryota</taxon>
        <taxon>Viridiplantae</taxon>
        <taxon>Streptophyta</taxon>
        <taxon>Embryophyta</taxon>
        <taxon>Tracheophyta</taxon>
        <taxon>Spermatophyta</taxon>
        <taxon>Magnoliopsida</taxon>
        <taxon>eudicotyledons</taxon>
        <taxon>Gunneridae</taxon>
        <taxon>Pentapetalae</taxon>
        <taxon>rosids</taxon>
        <taxon>fabids</taxon>
        <taxon>Fabales</taxon>
        <taxon>Fabaceae</taxon>
        <taxon>Papilionoideae</taxon>
        <taxon>50 kb inversion clade</taxon>
        <taxon>genistoids sensu lato</taxon>
        <taxon>core genistoids</taxon>
        <taxon>Crotalarieae</taxon>
        <taxon>Crotalaria</taxon>
    </lineage>
</organism>
<evidence type="ECO:0000313" key="2">
    <source>
        <dbReference type="EMBL" id="KAK7282186.1"/>
    </source>
</evidence>
<dbReference type="PANTHER" id="PTHR47165">
    <property type="entry name" value="OS03G0429900 PROTEIN"/>
    <property type="match status" value="1"/>
</dbReference>
<dbReference type="EMBL" id="JAYWIO010000002">
    <property type="protein sequence ID" value="KAK7282186.1"/>
    <property type="molecule type" value="Genomic_DNA"/>
</dbReference>
<dbReference type="InterPro" id="IPR012340">
    <property type="entry name" value="NA-bd_OB-fold"/>
</dbReference>
<dbReference type="AlphaFoldDB" id="A0AAN9FW39"/>
<keyword evidence="3" id="KW-1185">Reference proteome</keyword>
<evidence type="ECO:0000313" key="3">
    <source>
        <dbReference type="Proteomes" id="UP001372338"/>
    </source>
</evidence>
<dbReference type="Proteomes" id="UP001372338">
    <property type="component" value="Unassembled WGS sequence"/>
</dbReference>
<proteinExistence type="predicted"/>
<dbReference type="SUPFAM" id="SSF50249">
    <property type="entry name" value="Nucleic acid-binding proteins"/>
    <property type="match status" value="2"/>
</dbReference>
<dbReference type="InterPro" id="IPR003871">
    <property type="entry name" value="RFA1B/D_OB_1st"/>
</dbReference>
<protein>
    <recommendedName>
        <fullName evidence="1">Replication protein A 70 kDa DNA-binding subunit B/D first OB fold domain-containing protein</fullName>
    </recommendedName>
</protein>
<name>A0AAN9FW39_CROPI</name>
<sequence>MFEPHVAVRDINPTMDRVAFRARIISLLRVPTLGNPHSPYNMHMVLLDPFGEEIQASVYGPSVPFFSRNLHEGYVYDFASFQVVEADGEFRLTNHVYKLIFLFSTSLERAPSLNFPVWTLKTNFVDAMFASDQLNTHLQDFFGMLTAVSNEGYHVIRGRRKLVRGIELFNEYGTFDCVLLGNYVHDFRVGIASSVNGQNVVLLKLVKGQDVWSAPLFFFVSTVLLNPNIPEVIHFRRRMLLAGVVQSPPIVTYFGSRGSIENQLMGDFPPVTLVVLKSINNAGFYKVSCTVIGIANTKQPWYYYECRCKAFLPDLSTVATCGLCGASVSHAVPRFRIPLVCYDATATVTLLLLDRDARVLLKRSCSYFFPLSSEHADVLVEVSDLFPESKDLQLFVTRVGQGIINLKSNEPKANPVTPALVF</sequence>
<dbReference type="PANTHER" id="PTHR47165:SF4">
    <property type="entry name" value="OS03G0429900 PROTEIN"/>
    <property type="match status" value="1"/>
</dbReference>
<feature type="domain" description="Replication protein A 70 kDa DNA-binding subunit B/D first OB fold" evidence="1">
    <location>
        <begin position="8"/>
        <end position="108"/>
    </location>
</feature>
<evidence type="ECO:0000259" key="1">
    <source>
        <dbReference type="Pfam" id="PF02721"/>
    </source>
</evidence>
<dbReference type="Pfam" id="PF02721">
    <property type="entry name" value="DUF223"/>
    <property type="match status" value="1"/>
</dbReference>
<gene>
    <name evidence="2" type="ORF">RIF29_10783</name>
</gene>
<reference evidence="2 3" key="1">
    <citation type="submission" date="2024-01" db="EMBL/GenBank/DDBJ databases">
        <title>The genomes of 5 underutilized Papilionoideae crops provide insights into root nodulation and disease resistanc.</title>
        <authorList>
            <person name="Yuan L."/>
        </authorList>
    </citation>
    <scope>NUCLEOTIDE SEQUENCE [LARGE SCALE GENOMIC DNA]</scope>
    <source>
        <strain evidence="2">ZHUSHIDOU_FW_LH</strain>
        <tissue evidence="2">Leaf</tissue>
    </source>
</reference>
<comment type="caution">
    <text evidence="2">The sequence shown here is derived from an EMBL/GenBank/DDBJ whole genome shotgun (WGS) entry which is preliminary data.</text>
</comment>
<dbReference type="CDD" id="cd04480">
    <property type="entry name" value="RPA1_DBD_A_like"/>
    <property type="match status" value="1"/>
</dbReference>